<evidence type="ECO:0000313" key="2">
    <source>
        <dbReference type="Proteomes" id="UP000663864"/>
    </source>
</evidence>
<feature type="non-terminal residue" evidence="1">
    <location>
        <position position="124"/>
    </location>
</feature>
<sequence>MDNLKQYLLYQSNEILHTKRKKQTLRRFGTPCLPSLATNTVKMVFATLQIGSTMNEDISEDEEQDDDNDEIYSIGQVQAHIPDLVLNNLNDLIDQKGNILIPNEHMYNKTTLLFLDVSGFTSLT</sequence>
<reference evidence="1" key="1">
    <citation type="submission" date="2021-02" db="EMBL/GenBank/DDBJ databases">
        <authorList>
            <person name="Nowell W R."/>
        </authorList>
    </citation>
    <scope>NUCLEOTIDE SEQUENCE</scope>
</reference>
<name>A0A815QX49_9BILA</name>
<proteinExistence type="predicted"/>
<protein>
    <recommendedName>
        <fullName evidence="3">Guanylate cyclase domain-containing protein</fullName>
    </recommendedName>
</protein>
<dbReference type="AlphaFoldDB" id="A0A815QX49"/>
<accession>A0A815QX49</accession>
<dbReference type="Proteomes" id="UP000663864">
    <property type="component" value="Unassembled WGS sequence"/>
</dbReference>
<organism evidence="1 2">
    <name type="scientific">Rotaria sordida</name>
    <dbReference type="NCBI Taxonomy" id="392033"/>
    <lineage>
        <taxon>Eukaryota</taxon>
        <taxon>Metazoa</taxon>
        <taxon>Spiralia</taxon>
        <taxon>Gnathifera</taxon>
        <taxon>Rotifera</taxon>
        <taxon>Eurotatoria</taxon>
        <taxon>Bdelloidea</taxon>
        <taxon>Philodinida</taxon>
        <taxon>Philodinidae</taxon>
        <taxon>Rotaria</taxon>
    </lineage>
</organism>
<comment type="caution">
    <text evidence="1">The sequence shown here is derived from an EMBL/GenBank/DDBJ whole genome shotgun (WGS) entry which is preliminary data.</text>
</comment>
<dbReference type="EMBL" id="CAJNOT010005561">
    <property type="protein sequence ID" value="CAF1468994.1"/>
    <property type="molecule type" value="Genomic_DNA"/>
</dbReference>
<gene>
    <name evidence="1" type="ORF">ZHD862_LOCUS36043</name>
</gene>
<evidence type="ECO:0000313" key="1">
    <source>
        <dbReference type="EMBL" id="CAF1468994.1"/>
    </source>
</evidence>
<evidence type="ECO:0008006" key="3">
    <source>
        <dbReference type="Google" id="ProtNLM"/>
    </source>
</evidence>